<protein>
    <recommendedName>
        <fullName evidence="4">Lipoprotein</fullName>
    </recommendedName>
</protein>
<organism evidence="2 3">
    <name type="scientific">Candidatus Nitrotoga arctica</name>
    <dbReference type="NCBI Taxonomy" id="453162"/>
    <lineage>
        <taxon>Bacteria</taxon>
        <taxon>Pseudomonadati</taxon>
        <taxon>Pseudomonadota</taxon>
        <taxon>Betaproteobacteria</taxon>
        <taxon>Nitrosomonadales</taxon>
        <taxon>Gallionellaceae</taxon>
        <taxon>Candidatus Nitrotoga</taxon>
    </lineage>
</organism>
<keyword evidence="3" id="KW-1185">Reference proteome</keyword>
<evidence type="ECO:0000313" key="3">
    <source>
        <dbReference type="Proteomes" id="UP000839052"/>
    </source>
</evidence>
<sequence length="216" mass="23524">MQRTARFICRLIPLAICLVCSACSSLSHVAQRNIAAGEGGLAGTIFPTTALEQIYYLGVFDPQEQLPPTIYRVRVKGQSSFINTTRYASGWVPAAVIDSLGSTARFDNVNSHGVTVSKAEEGMQTKLTGRRLVLFGPEGFREAPKDHRLVIAMGNSPEKFFQAVDEALGIVAAVTQGGSGPALEQDLFKELLRVKTEHERLDQLNSEASNDLMKEL</sequence>
<evidence type="ECO:0000313" key="2">
    <source>
        <dbReference type="EMBL" id="CAG9932035.1"/>
    </source>
</evidence>
<evidence type="ECO:0008006" key="4">
    <source>
        <dbReference type="Google" id="ProtNLM"/>
    </source>
</evidence>
<keyword evidence="1" id="KW-0732">Signal</keyword>
<dbReference type="Proteomes" id="UP000839052">
    <property type="component" value="Chromosome"/>
</dbReference>
<reference evidence="2 3" key="1">
    <citation type="submission" date="2021-10" db="EMBL/GenBank/DDBJ databases">
        <authorList>
            <person name="Koch H."/>
        </authorList>
    </citation>
    <scope>NUCLEOTIDE SEQUENCE [LARGE SCALE GENOMIC DNA]</scope>
    <source>
        <strain evidence="2">6680</strain>
    </source>
</reference>
<evidence type="ECO:0000256" key="1">
    <source>
        <dbReference type="SAM" id="SignalP"/>
    </source>
</evidence>
<dbReference type="EMBL" id="OU912926">
    <property type="protein sequence ID" value="CAG9932035.1"/>
    <property type="molecule type" value="Genomic_DNA"/>
</dbReference>
<dbReference type="RefSeq" id="WP_239796043.1">
    <property type="nucleotide sequence ID" value="NZ_OU912926.1"/>
</dbReference>
<name>A0ABN8ANL1_9PROT</name>
<proteinExistence type="predicted"/>
<gene>
    <name evidence="2" type="ORF">NTG6680_0782</name>
</gene>
<feature type="signal peptide" evidence="1">
    <location>
        <begin position="1"/>
        <end position="29"/>
    </location>
</feature>
<accession>A0ABN8ANL1</accession>
<feature type="chain" id="PRO_5046414757" description="Lipoprotein" evidence="1">
    <location>
        <begin position="30"/>
        <end position="216"/>
    </location>
</feature>